<keyword evidence="6" id="KW-1185">Reference proteome</keyword>
<comment type="similarity">
    <text evidence="1">Belongs to the membrane fusion protein (MFP) (TC 8.A.1) family.</text>
</comment>
<dbReference type="Gene3D" id="2.40.420.20">
    <property type="match status" value="1"/>
</dbReference>
<dbReference type="Pfam" id="PF25975">
    <property type="entry name" value="CzcB_C"/>
    <property type="match status" value="1"/>
</dbReference>
<feature type="domain" description="CzcB-like C-terminal circularly permuted SH3-like" evidence="4">
    <location>
        <begin position="443"/>
        <end position="504"/>
    </location>
</feature>
<keyword evidence="2" id="KW-0813">Transport</keyword>
<keyword evidence="3" id="KW-0732">Signal</keyword>
<name>A0A316FW90_9GAMM</name>
<dbReference type="GO" id="GO:0030288">
    <property type="term" value="C:outer membrane-bounded periplasmic space"/>
    <property type="evidence" value="ECO:0007669"/>
    <property type="project" value="TreeGrafter"/>
</dbReference>
<dbReference type="InterPro" id="IPR051909">
    <property type="entry name" value="MFP_Cation_Efflux"/>
</dbReference>
<accession>A0A316FW90</accession>
<feature type="signal peptide" evidence="3">
    <location>
        <begin position="1"/>
        <end position="25"/>
    </location>
</feature>
<evidence type="ECO:0000256" key="1">
    <source>
        <dbReference type="ARBA" id="ARBA00009477"/>
    </source>
</evidence>
<gene>
    <name evidence="5" type="ORF">C8D97_104292</name>
</gene>
<evidence type="ECO:0000256" key="3">
    <source>
        <dbReference type="SAM" id="SignalP"/>
    </source>
</evidence>
<evidence type="ECO:0000259" key="4">
    <source>
        <dbReference type="Pfam" id="PF25975"/>
    </source>
</evidence>
<dbReference type="GO" id="GO:0060003">
    <property type="term" value="P:copper ion export"/>
    <property type="evidence" value="ECO:0007669"/>
    <property type="project" value="TreeGrafter"/>
</dbReference>
<dbReference type="Proteomes" id="UP000245790">
    <property type="component" value="Unassembled WGS sequence"/>
</dbReference>
<proteinExistence type="inferred from homology"/>
<sequence>MSTKFLKPLLLLIALGVFHSQPVLSGGGHPHDGSNHEDEKNHGAETPANVVTQYNNYTELFVEFPPLVVNQAATFVTHFTRLNNFKAVTEGTLDVILSRNRKVVARFRVKKPARKGIFLPDVVPNKTGIFELALELKTDSWTSRHNLGSITVFNNLDEAYIENKSSDAEVSYLKEQQWENPFAISKSQFVKLRTSVPGFGTVTAPLNQYTIIRAPDDGYFSSGKIISAGESVNINDELGSLIPRLGEDTDIGELIVDLERAKSRFELAKADVKRLKQLFNKGSVSEKLYMEAQKELNIAVVELKTTQSRLRQRSGGVESVGINIEAPIKGEVLSVHVHPGSFVREGDPMFSLAAKEMRWLKVQVPEKFGEKIHTTSGVWLKHNNRTLVLDKQSQALIVNTSREVNPLTRTVEVAIAYPSEKGPSLIGARLPVYLYIGEPKLSLAIPVSAIIDDNGQSVVYVQTNGESFERRVVTLGIRDNNTIEITSGIEPNEWVVSKGAYYVKLASTGGDSIGHGHAH</sequence>
<dbReference type="RefSeq" id="WP_170115171.1">
    <property type="nucleotide sequence ID" value="NZ_QGGU01000004.1"/>
</dbReference>
<protein>
    <submittedName>
        <fullName evidence="5">RND family efflux transporter MFP subunit</fullName>
    </submittedName>
</protein>
<dbReference type="Gene3D" id="2.40.50.100">
    <property type="match status" value="1"/>
</dbReference>
<dbReference type="GO" id="GO:0016020">
    <property type="term" value="C:membrane"/>
    <property type="evidence" value="ECO:0007669"/>
    <property type="project" value="InterPro"/>
</dbReference>
<dbReference type="SUPFAM" id="SSF111369">
    <property type="entry name" value="HlyD-like secretion proteins"/>
    <property type="match status" value="1"/>
</dbReference>
<dbReference type="InterPro" id="IPR058649">
    <property type="entry name" value="CzcB_C"/>
</dbReference>
<dbReference type="GO" id="GO:0022857">
    <property type="term" value="F:transmembrane transporter activity"/>
    <property type="evidence" value="ECO:0007669"/>
    <property type="project" value="InterPro"/>
</dbReference>
<dbReference type="GO" id="GO:0015679">
    <property type="term" value="P:plasma membrane copper ion transport"/>
    <property type="evidence" value="ECO:0007669"/>
    <property type="project" value="TreeGrafter"/>
</dbReference>
<dbReference type="EMBL" id="QGGU01000004">
    <property type="protein sequence ID" value="PWK53074.1"/>
    <property type="molecule type" value="Genomic_DNA"/>
</dbReference>
<evidence type="ECO:0000313" key="5">
    <source>
        <dbReference type="EMBL" id="PWK53074.1"/>
    </source>
</evidence>
<reference evidence="5 6" key="1">
    <citation type="submission" date="2018-05" db="EMBL/GenBank/DDBJ databases">
        <title>Genomic Encyclopedia of Type Strains, Phase IV (KMG-IV): sequencing the most valuable type-strain genomes for metagenomic binning, comparative biology and taxonomic classification.</title>
        <authorList>
            <person name="Goeker M."/>
        </authorList>
    </citation>
    <scope>NUCLEOTIDE SEQUENCE [LARGE SCALE GENOMIC DNA]</scope>
    <source>
        <strain evidence="5 6">DSM 25350</strain>
    </source>
</reference>
<feature type="chain" id="PRO_5016284683" evidence="3">
    <location>
        <begin position="26"/>
        <end position="519"/>
    </location>
</feature>
<dbReference type="AlphaFoldDB" id="A0A316FW90"/>
<dbReference type="PANTHER" id="PTHR30097:SF15">
    <property type="entry name" value="CATION EFFLUX SYSTEM PROTEIN CUSB"/>
    <property type="match status" value="1"/>
</dbReference>
<dbReference type="GO" id="GO:0046914">
    <property type="term" value="F:transition metal ion binding"/>
    <property type="evidence" value="ECO:0007669"/>
    <property type="project" value="TreeGrafter"/>
</dbReference>
<evidence type="ECO:0000313" key="6">
    <source>
        <dbReference type="Proteomes" id="UP000245790"/>
    </source>
</evidence>
<evidence type="ECO:0000256" key="2">
    <source>
        <dbReference type="ARBA" id="ARBA00022448"/>
    </source>
</evidence>
<comment type="caution">
    <text evidence="5">The sequence shown here is derived from an EMBL/GenBank/DDBJ whole genome shotgun (WGS) entry which is preliminary data.</text>
</comment>
<organism evidence="5 6">
    <name type="scientific">Pleionea mediterranea</name>
    <dbReference type="NCBI Taxonomy" id="523701"/>
    <lineage>
        <taxon>Bacteria</taxon>
        <taxon>Pseudomonadati</taxon>
        <taxon>Pseudomonadota</taxon>
        <taxon>Gammaproteobacteria</taxon>
        <taxon>Oceanospirillales</taxon>
        <taxon>Pleioneaceae</taxon>
        <taxon>Pleionea</taxon>
    </lineage>
</organism>
<dbReference type="InterPro" id="IPR006143">
    <property type="entry name" value="RND_pump_MFP"/>
</dbReference>
<dbReference type="NCBIfam" id="TIGR01730">
    <property type="entry name" value="RND_mfp"/>
    <property type="match status" value="1"/>
</dbReference>
<dbReference type="PANTHER" id="PTHR30097">
    <property type="entry name" value="CATION EFFLUX SYSTEM PROTEIN CUSB"/>
    <property type="match status" value="1"/>
</dbReference>
<dbReference type="Gene3D" id="1.10.287.470">
    <property type="entry name" value="Helix hairpin bin"/>
    <property type="match status" value="1"/>
</dbReference>